<keyword evidence="3" id="KW-0285">Flavoprotein</keyword>
<keyword evidence="5" id="KW-0249">Electron transport</keyword>
<evidence type="ECO:0000313" key="7">
    <source>
        <dbReference type="EMBL" id="SES95025.1"/>
    </source>
</evidence>
<dbReference type="InterPro" id="IPR010209">
    <property type="entry name" value="Ion_transpt_RnfG/RsxG"/>
</dbReference>
<organism evidence="7 8">
    <name type="scientific">Natronincola peptidivorans</name>
    <dbReference type="NCBI Taxonomy" id="426128"/>
    <lineage>
        <taxon>Bacteria</taxon>
        <taxon>Bacillati</taxon>
        <taxon>Bacillota</taxon>
        <taxon>Clostridia</taxon>
        <taxon>Peptostreptococcales</taxon>
        <taxon>Natronincolaceae</taxon>
        <taxon>Natronincola</taxon>
    </lineage>
</organism>
<dbReference type="GO" id="GO:0022900">
    <property type="term" value="P:electron transport chain"/>
    <property type="evidence" value="ECO:0007669"/>
    <property type="project" value="InterPro"/>
</dbReference>
<evidence type="ECO:0000256" key="3">
    <source>
        <dbReference type="ARBA" id="ARBA00022630"/>
    </source>
</evidence>
<dbReference type="Gene3D" id="3.90.1010.20">
    <property type="match status" value="3"/>
</dbReference>
<dbReference type="PANTHER" id="PTHR36118">
    <property type="entry name" value="ION-TRANSLOCATING OXIDOREDUCTASE COMPLEX SUBUNIT G"/>
    <property type="match status" value="1"/>
</dbReference>
<dbReference type="SMART" id="SM00900">
    <property type="entry name" value="FMN_bind"/>
    <property type="match status" value="3"/>
</dbReference>
<evidence type="ECO:0000256" key="1">
    <source>
        <dbReference type="ARBA" id="ARBA00022448"/>
    </source>
</evidence>
<dbReference type="Proteomes" id="UP000199568">
    <property type="component" value="Unassembled WGS sequence"/>
</dbReference>
<dbReference type="Pfam" id="PF04205">
    <property type="entry name" value="FMN_bind"/>
    <property type="match status" value="3"/>
</dbReference>
<feature type="domain" description="FMN-binding" evidence="6">
    <location>
        <begin position="143"/>
        <end position="217"/>
    </location>
</feature>
<keyword evidence="2" id="KW-0597">Phosphoprotein</keyword>
<keyword evidence="1" id="KW-0813">Transport</keyword>
<accession>A0A1I0ANN9</accession>
<dbReference type="STRING" id="426128.SAMN05660297_00976"/>
<evidence type="ECO:0000256" key="5">
    <source>
        <dbReference type="ARBA" id="ARBA00022982"/>
    </source>
</evidence>
<dbReference type="RefSeq" id="WP_090440173.1">
    <property type="nucleotide sequence ID" value="NZ_FOHU01000003.1"/>
</dbReference>
<dbReference type="GO" id="GO:0009055">
    <property type="term" value="F:electron transfer activity"/>
    <property type="evidence" value="ECO:0007669"/>
    <property type="project" value="InterPro"/>
</dbReference>
<evidence type="ECO:0000256" key="4">
    <source>
        <dbReference type="ARBA" id="ARBA00022643"/>
    </source>
</evidence>
<sequence>MIKQQKIAIILLPLLAMIILFGGTTIFGSPAGEFYEGSAEGYGGEIRVRVEVLEEEIVGIEILEMNETVGLGDNAAEATIEKILESQSTEVDVVSGATMSSNAVMRAVENALGITSEEEEVEKVFAPITITLEDGEYEGVATGYYDDIKVLVEVTDGTIANIELVEINDTEGFGDTAALNTIKEILSTQSVEIDAITGATASSQGTIEAVKAALGMIAAPVTITLEDGEYEGVGTGFDGDIKVMVEVADGSIANIQLIEINDTEGLGDTAALNTIEEILSTQSVEIDAITGATISSQGTIDAVKDAVGL</sequence>
<dbReference type="InterPro" id="IPR007329">
    <property type="entry name" value="FMN-bd"/>
</dbReference>
<proteinExistence type="predicted"/>
<reference evidence="7 8" key="1">
    <citation type="submission" date="2016-10" db="EMBL/GenBank/DDBJ databases">
        <authorList>
            <person name="de Groot N.N."/>
        </authorList>
    </citation>
    <scope>NUCLEOTIDE SEQUENCE [LARGE SCALE GENOMIC DNA]</scope>
    <source>
        <strain evidence="7 8">DSM 18979</strain>
    </source>
</reference>
<dbReference type="AlphaFoldDB" id="A0A1I0ANN9"/>
<feature type="domain" description="FMN-binding" evidence="6">
    <location>
        <begin position="41"/>
        <end position="115"/>
    </location>
</feature>
<keyword evidence="8" id="KW-1185">Reference proteome</keyword>
<dbReference type="GO" id="GO:0005886">
    <property type="term" value="C:plasma membrane"/>
    <property type="evidence" value="ECO:0007669"/>
    <property type="project" value="InterPro"/>
</dbReference>
<evidence type="ECO:0000313" key="8">
    <source>
        <dbReference type="Proteomes" id="UP000199568"/>
    </source>
</evidence>
<dbReference type="EMBL" id="FOHU01000003">
    <property type="protein sequence ID" value="SES95025.1"/>
    <property type="molecule type" value="Genomic_DNA"/>
</dbReference>
<protein>
    <submittedName>
        <fullName evidence="7">Uncharacterized protein conserved in bacteria</fullName>
    </submittedName>
</protein>
<dbReference type="OrthoDB" id="9806398at2"/>
<name>A0A1I0ANN9_9FIRM</name>
<evidence type="ECO:0000259" key="6">
    <source>
        <dbReference type="SMART" id="SM00900"/>
    </source>
</evidence>
<keyword evidence="4" id="KW-0288">FMN</keyword>
<dbReference type="GO" id="GO:0010181">
    <property type="term" value="F:FMN binding"/>
    <property type="evidence" value="ECO:0007669"/>
    <property type="project" value="InterPro"/>
</dbReference>
<feature type="domain" description="FMN-binding" evidence="6">
    <location>
        <begin position="236"/>
        <end position="309"/>
    </location>
</feature>
<dbReference type="PANTHER" id="PTHR36118:SF1">
    <property type="entry name" value="ION-TRANSLOCATING OXIDOREDUCTASE COMPLEX SUBUNIT G"/>
    <property type="match status" value="1"/>
</dbReference>
<evidence type="ECO:0000256" key="2">
    <source>
        <dbReference type="ARBA" id="ARBA00022553"/>
    </source>
</evidence>
<gene>
    <name evidence="7" type="ORF">SAMN05660297_00976</name>
</gene>